<name>W0A9A0_9SPHN</name>
<dbReference type="RefSeq" id="WP_025291207.1">
    <property type="nucleotide sequence ID" value="NZ_CP006644.1"/>
</dbReference>
<dbReference type="OrthoDB" id="7584521at2"/>
<feature type="signal peptide" evidence="2">
    <location>
        <begin position="1"/>
        <end position="17"/>
    </location>
</feature>
<sequence>MRHLVSKLMTASMVAGAALLVSACGGETPATDTNTSTELNETDPMMDGTANDTMTDGDAMMNDSGNMMDSNMMEGNAM</sequence>
<dbReference type="AlphaFoldDB" id="W0A9A0"/>
<gene>
    <name evidence="3" type="ORF">NX02_05915</name>
</gene>
<dbReference type="PROSITE" id="PS51257">
    <property type="entry name" value="PROKAR_LIPOPROTEIN"/>
    <property type="match status" value="1"/>
</dbReference>
<dbReference type="STRING" id="1123269.NX02_05915"/>
<evidence type="ECO:0000313" key="3">
    <source>
        <dbReference type="EMBL" id="AHE52918.1"/>
    </source>
</evidence>
<evidence type="ECO:0000256" key="1">
    <source>
        <dbReference type="SAM" id="MobiDB-lite"/>
    </source>
</evidence>
<dbReference type="HOGENOM" id="CLU_2620233_0_0_5"/>
<feature type="compositionally biased region" description="Low complexity" evidence="1">
    <location>
        <begin position="56"/>
        <end position="78"/>
    </location>
</feature>
<feature type="region of interest" description="Disordered" evidence="1">
    <location>
        <begin position="25"/>
        <end position="78"/>
    </location>
</feature>
<proteinExistence type="predicted"/>
<dbReference type="KEGG" id="ssan:NX02_05915"/>
<evidence type="ECO:0000313" key="4">
    <source>
        <dbReference type="Proteomes" id="UP000018851"/>
    </source>
</evidence>
<feature type="chain" id="PRO_5004785201" description="Pentapeptide MXKDX repeat protein" evidence="2">
    <location>
        <begin position="18"/>
        <end position="78"/>
    </location>
</feature>
<protein>
    <recommendedName>
        <fullName evidence="5">Pentapeptide MXKDX repeat protein</fullName>
    </recommendedName>
</protein>
<evidence type="ECO:0000256" key="2">
    <source>
        <dbReference type="SAM" id="SignalP"/>
    </source>
</evidence>
<feature type="compositionally biased region" description="Polar residues" evidence="1">
    <location>
        <begin position="30"/>
        <end position="39"/>
    </location>
</feature>
<dbReference type="Proteomes" id="UP000018851">
    <property type="component" value="Chromosome"/>
</dbReference>
<reference evidence="3 4" key="1">
    <citation type="submission" date="2013-07" db="EMBL/GenBank/DDBJ databases">
        <title>Completed genome of Sphingomonas sanxanigenens NX02.</title>
        <authorList>
            <person name="Ma T."/>
            <person name="Huang H."/>
            <person name="Wu M."/>
            <person name="Li X."/>
            <person name="Li G."/>
        </authorList>
    </citation>
    <scope>NUCLEOTIDE SEQUENCE [LARGE SCALE GENOMIC DNA]</scope>
    <source>
        <strain evidence="3 4">NX02</strain>
    </source>
</reference>
<keyword evidence="2" id="KW-0732">Signal</keyword>
<dbReference type="EMBL" id="CP006644">
    <property type="protein sequence ID" value="AHE52918.1"/>
    <property type="molecule type" value="Genomic_DNA"/>
</dbReference>
<evidence type="ECO:0008006" key="5">
    <source>
        <dbReference type="Google" id="ProtNLM"/>
    </source>
</evidence>
<keyword evidence="4" id="KW-1185">Reference proteome</keyword>
<organism evidence="3 4">
    <name type="scientific">Sphingomonas sanxanigenens DSM 19645 = NX02</name>
    <dbReference type="NCBI Taxonomy" id="1123269"/>
    <lineage>
        <taxon>Bacteria</taxon>
        <taxon>Pseudomonadati</taxon>
        <taxon>Pseudomonadota</taxon>
        <taxon>Alphaproteobacteria</taxon>
        <taxon>Sphingomonadales</taxon>
        <taxon>Sphingomonadaceae</taxon>
        <taxon>Sphingomonas</taxon>
    </lineage>
</organism>
<accession>W0A9A0</accession>
<dbReference type="PATRIC" id="fig|1123269.5.peg.1142"/>